<evidence type="ECO:0000259" key="4">
    <source>
        <dbReference type="Pfam" id="PF08581"/>
    </source>
</evidence>
<feature type="domain" description="Transcriptional repressor Tup1 N-terminal" evidence="4">
    <location>
        <begin position="15"/>
        <end position="90"/>
    </location>
</feature>
<accession>A0ABR2VNG1</accession>
<dbReference type="Gene3D" id="1.20.5.340">
    <property type="match status" value="1"/>
</dbReference>
<keyword evidence="1" id="KW-0805">Transcription regulation</keyword>
<comment type="caution">
    <text evidence="5">The sequence shown here is derived from an EMBL/GenBank/DDBJ whole genome shotgun (WGS) entry which is preliminary data.</text>
</comment>
<name>A0ABR2VNG1_9FUNG</name>
<feature type="region of interest" description="Disordered" evidence="3">
    <location>
        <begin position="89"/>
        <end position="229"/>
    </location>
</feature>
<keyword evidence="2" id="KW-0804">Transcription</keyword>
<evidence type="ECO:0000313" key="6">
    <source>
        <dbReference type="Proteomes" id="UP001479436"/>
    </source>
</evidence>
<dbReference type="Proteomes" id="UP001479436">
    <property type="component" value="Unassembled WGS sequence"/>
</dbReference>
<reference evidence="5 6" key="1">
    <citation type="submission" date="2023-04" db="EMBL/GenBank/DDBJ databases">
        <title>Genome of Basidiobolus ranarum AG-B5.</title>
        <authorList>
            <person name="Stajich J.E."/>
            <person name="Carter-House D."/>
            <person name="Gryganskyi A."/>
        </authorList>
    </citation>
    <scope>NUCLEOTIDE SEQUENCE [LARGE SCALE GENOMIC DNA]</scope>
    <source>
        <strain evidence="5 6">AG-B5</strain>
    </source>
</reference>
<dbReference type="EMBL" id="JASJQH010008853">
    <property type="protein sequence ID" value="KAK9686321.1"/>
    <property type="molecule type" value="Genomic_DNA"/>
</dbReference>
<proteinExistence type="predicted"/>
<protein>
    <submittedName>
        <fullName evidence="5">General transcription repressor</fullName>
    </submittedName>
</protein>
<evidence type="ECO:0000256" key="2">
    <source>
        <dbReference type="ARBA" id="ARBA00023163"/>
    </source>
</evidence>
<feature type="compositionally biased region" description="Low complexity" evidence="3">
    <location>
        <begin position="151"/>
        <end position="165"/>
    </location>
</feature>
<dbReference type="InterPro" id="IPR013890">
    <property type="entry name" value="Tscrpt_rep_Tup1_N"/>
</dbReference>
<organism evidence="5 6">
    <name type="scientific">Basidiobolus ranarum</name>
    <dbReference type="NCBI Taxonomy" id="34480"/>
    <lineage>
        <taxon>Eukaryota</taxon>
        <taxon>Fungi</taxon>
        <taxon>Fungi incertae sedis</taxon>
        <taxon>Zoopagomycota</taxon>
        <taxon>Entomophthoromycotina</taxon>
        <taxon>Basidiobolomycetes</taxon>
        <taxon>Basidiobolales</taxon>
        <taxon>Basidiobolaceae</taxon>
        <taxon>Basidiobolus</taxon>
    </lineage>
</organism>
<gene>
    <name evidence="5" type="primary">TUP1_4</name>
    <name evidence="5" type="ORF">K7432_015202</name>
</gene>
<evidence type="ECO:0000256" key="3">
    <source>
        <dbReference type="SAM" id="MobiDB-lite"/>
    </source>
</evidence>
<dbReference type="Pfam" id="PF08581">
    <property type="entry name" value="Tup_N"/>
    <property type="match status" value="1"/>
</dbReference>
<evidence type="ECO:0000313" key="5">
    <source>
        <dbReference type="EMBL" id="KAK9686321.1"/>
    </source>
</evidence>
<evidence type="ECO:0000256" key="1">
    <source>
        <dbReference type="ARBA" id="ARBA00023015"/>
    </source>
</evidence>
<sequence>MYNHRPMAPVGPGSRFSELLEALRMEFEKMNQDVSMCKMQRDEFEHKISTQLNEVSGFQQNLYELERAHQTVRQQYEDEIMRLRRDLEARGTPHQAHQPAPPNIGAGPSNLFGGIMSGTPNGPHSLVAPPQMMDPNRQPQSQHPGSGSGPPGLSAYSSGGLSGASHQQLPPTHGGHQALNKRPRDDSNAPPYHMGGQSQPSMLPLSKYGSTPMSTSLPGLMGQGSGQPQ</sequence>
<keyword evidence="6" id="KW-1185">Reference proteome</keyword>
<feature type="compositionally biased region" description="Polar residues" evidence="3">
    <location>
        <begin position="208"/>
        <end position="217"/>
    </location>
</feature>